<dbReference type="PRINTS" id="PR00081">
    <property type="entry name" value="GDHRDH"/>
</dbReference>
<organism evidence="5 6">
    <name type="scientific">Streptomyces vinaceusdrappus</name>
    <dbReference type="NCBI Taxonomy" id="67376"/>
    <lineage>
        <taxon>Bacteria</taxon>
        <taxon>Bacillati</taxon>
        <taxon>Actinomycetota</taxon>
        <taxon>Actinomycetes</taxon>
        <taxon>Kitasatosporales</taxon>
        <taxon>Streptomycetaceae</taxon>
        <taxon>Streptomyces</taxon>
        <taxon>Streptomyces rochei group</taxon>
    </lineage>
</organism>
<protein>
    <submittedName>
        <fullName evidence="5">SDR family NAD(P)-dependent oxidoreductase</fullName>
    </submittedName>
</protein>
<proteinExistence type="inferred from homology"/>
<dbReference type="PANTHER" id="PTHR44196:SF2">
    <property type="entry name" value="SHORT-CHAIN DEHYDROGENASE-RELATED"/>
    <property type="match status" value="1"/>
</dbReference>
<keyword evidence="2" id="KW-0560">Oxidoreductase</keyword>
<keyword evidence="6" id="KW-1185">Reference proteome</keyword>
<dbReference type="Pfam" id="PF00106">
    <property type="entry name" value="adh_short"/>
    <property type="match status" value="1"/>
</dbReference>
<dbReference type="RefSeq" id="WP_261700183.1">
    <property type="nucleotide sequence ID" value="NZ_CP104697.1"/>
</dbReference>
<feature type="domain" description="Ketoreductase" evidence="4">
    <location>
        <begin position="11"/>
        <end position="191"/>
    </location>
</feature>
<dbReference type="Proteomes" id="UP001064390">
    <property type="component" value="Chromosome"/>
</dbReference>
<evidence type="ECO:0000256" key="1">
    <source>
        <dbReference type="ARBA" id="ARBA00006484"/>
    </source>
</evidence>
<dbReference type="PROSITE" id="PS00061">
    <property type="entry name" value="ADH_SHORT"/>
    <property type="match status" value="1"/>
</dbReference>
<dbReference type="PANTHER" id="PTHR44196">
    <property type="entry name" value="DEHYDROGENASE/REDUCTASE SDR FAMILY MEMBER 7B"/>
    <property type="match status" value="1"/>
</dbReference>
<evidence type="ECO:0000313" key="6">
    <source>
        <dbReference type="Proteomes" id="UP001064390"/>
    </source>
</evidence>
<dbReference type="EMBL" id="CP104697">
    <property type="protein sequence ID" value="UXI82318.1"/>
    <property type="molecule type" value="Genomic_DNA"/>
</dbReference>
<accession>A0ABY6C2U9</accession>
<feature type="region of interest" description="Disordered" evidence="3">
    <location>
        <begin position="257"/>
        <end position="283"/>
    </location>
</feature>
<name>A0ABY6C2U9_9ACTN</name>
<comment type="similarity">
    <text evidence="1">Belongs to the short-chain dehydrogenases/reductases (SDR) family.</text>
</comment>
<evidence type="ECO:0000259" key="4">
    <source>
        <dbReference type="SMART" id="SM00822"/>
    </source>
</evidence>
<reference evidence="5" key="1">
    <citation type="submission" date="2022-09" db="EMBL/GenBank/DDBJ databases">
        <title>Streptomyces vinaceusdrappus strain AC-40.</title>
        <authorList>
            <person name="Sedeek A.M."/>
            <person name="Salah I."/>
            <person name="Kamel H.L."/>
            <person name="Soltan M.A."/>
            <person name="Elsayed T.R."/>
        </authorList>
    </citation>
    <scope>NUCLEOTIDE SEQUENCE</scope>
    <source>
        <strain evidence="5">AC-40</strain>
    </source>
</reference>
<evidence type="ECO:0000256" key="3">
    <source>
        <dbReference type="SAM" id="MobiDB-lite"/>
    </source>
</evidence>
<dbReference type="SMART" id="SM00822">
    <property type="entry name" value="PKS_KR"/>
    <property type="match status" value="1"/>
</dbReference>
<dbReference type="InterPro" id="IPR036291">
    <property type="entry name" value="NAD(P)-bd_dom_sf"/>
</dbReference>
<evidence type="ECO:0000256" key="2">
    <source>
        <dbReference type="ARBA" id="ARBA00023002"/>
    </source>
</evidence>
<dbReference type="InterPro" id="IPR057326">
    <property type="entry name" value="KR_dom"/>
</dbReference>
<dbReference type="Gene3D" id="3.40.50.720">
    <property type="entry name" value="NAD(P)-binding Rossmann-like Domain"/>
    <property type="match status" value="1"/>
</dbReference>
<evidence type="ECO:0000313" key="5">
    <source>
        <dbReference type="EMBL" id="UXI82318.1"/>
    </source>
</evidence>
<gene>
    <name evidence="5" type="ORF">N6Q81_31825</name>
</gene>
<dbReference type="InterPro" id="IPR020904">
    <property type="entry name" value="Sc_DH/Rdtase_CS"/>
</dbReference>
<sequence>MNGDRAGGGRPLALITGASSGIGYELARLFAEHGHDLVVNAEDERLEHAARRLRETGVEVRAVRADLRTAEGVDRLVAALTGLTVDVAALNAGVGQGGAFVDTDPRDDQSVIDLNVSSTVRLAKPLLRDMVARGVGRLMFTSSVAATMPGSFQSVYNASKSFVQSFAQALQEEVADTGVTVTSFMPGPTETDFFRRAGMTDTKVGTMDKDDPAQVARQAYDAVMKGRGKLVTGSAKTKAQGVADKVLPDRVKAAVHRRMAEPGSATEDGAAAGDGSVTEDGGR</sequence>
<dbReference type="InterPro" id="IPR002347">
    <property type="entry name" value="SDR_fam"/>
</dbReference>
<dbReference type="CDD" id="cd05233">
    <property type="entry name" value="SDR_c"/>
    <property type="match status" value="1"/>
</dbReference>
<dbReference type="SUPFAM" id="SSF51735">
    <property type="entry name" value="NAD(P)-binding Rossmann-fold domains"/>
    <property type="match status" value="1"/>
</dbReference>